<proteinExistence type="predicted"/>
<protein>
    <recommendedName>
        <fullName evidence="4">Porin</fullName>
    </recommendedName>
</protein>
<keyword evidence="1" id="KW-0732">Signal</keyword>
<feature type="signal peptide" evidence="1">
    <location>
        <begin position="1"/>
        <end position="34"/>
    </location>
</feature>
<evidence type="ECO:0000313" key="2">
    <source>
        <dbReference type="EMBL" id="MEF3365722.1"/>
    </source>
</evidence>
<gene>
    <name evidence="2" type="ORF">V3H18_04155</name>
</gene>
<dbReference type="Proteomes" id="UP001350748">
    <property type="component" value="Unassembled WGS sequence"/>
</dbReference>
<sequence length="108" mass="11587">MTLTIFRRSDRLLPPHLFLGALAFTALAVAPARAENASQCARYGADYVAVAGSNGCVRLGGHVRVDMPRNPLAPMGYAEMSRDGVRHAASRSALPPMAPFGLHDLFPR</sequence>
<dbReference type="EMBL" id="JAZHYN010000008">
    <property type="protein sequence ID" value="MEF3365722.1"/>
    <property type="molecule type" value="Genomic_DNA"/>
</dbReference>
<reference evidence="2 3" key="1">
    <citation type="submission" date="2024-02" db="EMBL/GenBank/DDBJ databases">
        <authorList>
            <person name="Grouzdev D."/>
        </authorList>
    </citation>
    <scope>NUCLEOTIDE SEQUENCE [LARGE SCALE GENOMIC DNA]</scope>
    <source>
        <strain evidence="2 3">9N</strain>
    </source>
</reference>
<evidence type="ECO:0000313" key="3">
    <source>
        <dbReference type="Proteomes" id="UP001350748"/>
    </source>
</evidence>
<dbReference type="RefSeq" id="WP_332080649.1">
    <property type="nucleotide sequence ID" value="NZ_JAZHYN010000008.1"/>
</dbReference>
<evidence type="ECO:0008006" key="4">
    <source>
        <dbReference type="Google" id="ProtNLM"/>
    </source>
</evidence>
<name>A0ABU7XFB3_9HYPH</name>
<keyword evidence="3" id="KW-1185">Reference proteome</keyword>
<organism evidence="2 3">
    <name type="scientific">Methylocystis borbori</name>
    <dbReference type="NCBI Taxonomy" id="3118750"/>
    <lineage>
        <taxon>Bacteria</taxon>
        <taxon>Pseudomonadati</taxon>
        <taxon>Pseudomonadota</taxon>
        <taxon>Alphaproteobacteria</taxon>
        <taxon>Hyphomicrobiales</taxon>
        <taxon>Methylocystaceae</taxon>
        <taxon>Methylocystis</taxon>
    </lineage>
</organism>
<evidence type="ECO:0000256" key="1">
    <source>
        <dbReference type="SAM" id="SignalP"/>
    </source>
</evidence>
<accession>A0ABU7XFB3</accession>
<comment type="caution">
    <text evidence="2">The sequence shown here is derived from an EMBL/GenBank/DDBJ whole genome shotgun (WGS) entry which is preliminary data.</text>
</comment>
<feature type="chain" id="PRO_5045806590" description="Porin" evidence="1">
    <location>
        <begin position="35"/>
        <end position="108"/>
    </location>
</feature>